<reference evidence="12 13" key="1">
    <citation type="submission" date="2018-07" db="EMBL/GenBank/DDBJ databases">
        <title>Genomic Encyclopedia of Type Strains, Phase IV (KMG-IV): sequencing the most valuable type-strain genomes for metagenomic binning, comparative biology and taxonomic classification.</title>
        <authorList>
            <person name="Goeker M."/>
        </authorList>
    </citation>
    <scope>NUCLEOTIDE SEQUENCE [LARGE SCALE GENOMIC DNA]</scope>
    <source>
        <strain evidence="12 13">DSM 25281</strain>
    </source>
</reference>
<evidence type="ECO:0000259" key="11">
    <source>
        <dbReference type="Pfam" id="PF00697"/>
    </source>
</evidence>
<evidence type="ECO:0000256" key="5">
    <source>
        <dbReference type="ARBA" id="ARBA00022272"/>
    </source>
</evidence>
<dbReference type="EMBL" id="QQAY01000004">
    <property type="protein sequence ID" value="RDI43151.1"/>
    <property type="molecule type" value="Genomic_DNA"/>
</dbReference>
<evidence type="ECO:0000256" key="4">
    <source>
        <dbReference type="ARBA" id="ARBA00012572"/>
    </source>
</evidence>
<keyword evidence="7 10" id="KW-0822">Tryptophan biosynthesis</keyword>
<protein>
    <recommendedName>
        <fullName evidence="5 10">N-(5'-phosphoribosyl)anthranilate isomerase</fullName>
        <shortName evidence="10">PRAI</shortName>
        <ecNumber evidence="4 10">5.3.1.24</ecNumber>
    </recommendedName>
</protein>
<dbReference type="InterPro" id="IPR001240">
    <property type="entry name" value="PRAI_dom"/>
</dbReference>
<dbReference type="Gene3D" id="3.20.20.70">
    <property type="entry name" value="Aldolase class I"/>
    <property type="match status" value="1"/>
</dbReference>
<keyword evidence="13" id="KW-1185">Reference proteome</keyword>
<dbReference type="OrthoDB" id="9786954at2"/>
<dbReference type="PANTHER" id="PTHR42894">
    <property type="entry name" value="N-(5'-PHOSPHORIBOSYL)ANTHRANILATE ISOMERASE"/>
    <property type="match status" value="1"/>
</dbReference>
<dbReference type="Proteomes" id="UP000255326">
    <property type="component" value="Unassembled WGS sequence"/>
</dbReference>
<dbReference type="SUPFAM" id="SSF51366">
    <property type="entry name" value="Ribulose-phoshate binding barrel"/>
    <property type="match status" value="1"/>
</dbReference>
<comment type="catalytic activity">
    <reaction evidence="1 10">
        <text>N-(5-phospho-beta-D-ribosyl)anthranilate = 1-(2-carboxyphenylamino)-1-deoxy-D-ribulose 5-phosphate</text>
        <dbReference type="Rhea" id="RHEA:21540"/>
        <dbReference type="ChEBI" id="CHEBI:18277"/>
        <dbReference type="ChEBI" id="CHEBI:58613"/>
        <dbReference type="EC" id="5.3.1.24"/>
    </reaction>
</comment>
<organism evidence="12 13">
    <name type="scientific">Falsibacillus pallidus</name>
    <dbReference type="NCBI Taxonomy" id="493781"/>
    <lineage>
        <taxon>Bacteria</taxon>
        <taxon>Bacillati</taxon>
        <taxon>Bacillota</taxon>
        <taxon>Bacilli</taxon>
        <taxon>Bacillales</taxon>
        <taxon>Bacillaceae</taxon>
        <taxon>Falsibacillus</taxon>
    </lineage>
</organism>
<keyword evidence="9 10" id="KW-0413">Isomerase</keyword>
<dbReference type="RefSeq" id="WP_114745451.1">
    <property type="nucleotide sequence ID" value="NZ_QQAY01000004.1"/>
</dbReference>
<dbReference type="NCBIfam" id="NF002298">
    <property type="entry name" value="PRK01222.1-4"/>
    <property type="match status" value="1"/>
</dbReference>
<dbReference type="HAMAP" id="MF_00135">
    <property type="entry name" value="PRAI"/>
    <property type="match status" value="1"/>
</dbReference>
<evidence type="ECO:0000256" key="2">
    <source>
        <dbReference type="ARBA" id="ARBA00004664"/>
    </source>
</evidence>
<evidence type="ECO:0000313" key="12">
    <source>
        <dbReference type="EMBL" id="RDI43151.1"/>
    </source>
</evidence>
<sequence>MKVKVCGIKTVEAGLEAVRSGADAIGFVFAESKRRISIEAAREISRKVPQHVKKIGVFVNEELEVINRCINEANLDFVQLHGDETPEFCSRVKIPVVKSFSIRKKEDLNRLSSYQVDYYLLDSPAGKYRGGNGTSFDWSLLKDLSKSERKIILAGGLTIENVVEAINIVKPEMIDVSSGVETDGEKDPIKMQKFTQMAKEAFNQLEGN</sequence>
<dbReference type="UniPathway" id="UPA00035">
    <property type="reaction ID" value="UER00042"/>
</dbReference>
<dbReference type="FunFam" id="3.20.20.70:FF:000075">
    <property type="entry name" value="Tryptophan biosynthesis protein TRP1"/>
    <property type="match status" value="1"/>
</dbReference>
<accession>A0A370GHL9</accession>
<dbReference type="GO" id="GO:0000162">
    <property type="term" value="P:L-tryptophan biosynthetic process"/>
    <property type="evidence" value="ECO:0007669"/>
    <property type="project" value="UniProtKB-UniRule"/>
</dbReference>
<dbReference type="GO" id="GO:0004640">
    <property type="term" value="F:phosphoribosylanthranilate isomerase activity"/>
    <property type="evidence" value="ECO:0007669"/>
    <property type="project" value="UniProtKB-UniRule"/>
</dbReference>
<evidence type="ECO:0000256" key="8">
    <source>
        <dbReference type="ARBA" id="ARBA00023141"/>
    </source>
</evidence>
<evidence type="ECO:0000256" key="3">
    <source>
        <dbReference type="ARBA" id="ARBA00007571"/>
    </source>
</evidence>
<evidence type="ECO:0000256" key="7">
    <source>
        <dbReference type="ARBA" id="ARBA00022822"/>
    </source>
</evidence>
<keyword evidence="8 10" id="KW-0057">Aromatic amino acid biosynthesis</keyword>
<evidence type="ECO:0000313" key="13">
    <source>
        <dbReference type="Proteomes" id="UP000255326"/>
    </source>
</evidence>
<gene>
    <name evidence="10" type="primary">trpF</name>
    <name evidence="12" type="ORF">DFR59_104205</name>
</gene>
<comment type="caution">
    <text evidence="12">The sequence shown here is derived from an EMBL/GenBank/DDBJ whole genome shotgun (WGS) entry which is preliminary data.</text>
</comment>
<feature type="domain" description="N-(5'phosphoribosyl) anthranilate isomerase (PRAI)" evidence="11">
    <location>
        <begin position="3"/>
        <end position="196"/>
    </location>
</feature>
<dbReference type="Pfam" id="PF00697">
    <property type="entry name" value="PRAI"/>
    <property type="match status" value="1"/>
</dbReference>
<dbReference type="EC" id="5.3.1.24" evidence="4 10"/>
<dbReference type="InterPro" id="IPR013785">
    <property type="entry name" value="Aldolase_TIM"/>
</dbReference>
<dbReference type="InterPro" id="IPR044643">
    <property type="entry name" value="TrpF_fam"/>
</dbReference>
<dbReference type="PANTHER" id="PTHR42894:SF1">
    <property type="entry name" value="N-(5'-PHOSPHORIBOSYL)ANTHRANILATE ISOMERASE"/>
    <property type="match status" value="1"/>
</dbReference>
<evidence type="ECO:0000256" key="6">
    <source>
        <dbReference type="ARBA" id="ARBA00022605"/>
    </source>
</evidence>
<dbReference type="InterPro" id="IPR011060">
    <property type="entry name" value="RibuloseP-bd_barrel"/>
</dbReference>
<dbReference type="AlphaFoldDB" id="A0A370GHL9"/>
<dbReference type="CDD" id="cd00405">
    <property type="entry name" value="PRAI"/>
    <property type="match status" value="1"/>
</dbReference>
<comment type="pathway">
    <text evidence="2 10">Amino-acid biosynthesis; L-tryptophan biosynthesis; L-tryptophan from chorismate: step 3/5.</text>
</comment>
<comment type="similarity">
    <text evidence="3 10">Belongs to the TrpF family.</text>
</comment>
<evidence type="ECO:0000256" key="1">
    <source>
        <dbReference type="ARBA" id="ARBA00001164"/>
    </source>
</evidence>
<evidence type="ECO:0000256" key="9">
    <source>
        <dbReference type="ARBA" id="ARBA00023235"/>
    </source>
</evidence>
<proteinExistence type="inferred from homology"/>
<evidence type="ECO:0000256" key="10">
    <source>
        <dbReference type="HAMAP-Rule" id="MF_00135"/>
    </source>
</evidence>
<keyword evidence="6 10" id="KW-0028">Amino-acid biosynthesis</keyword>
<name>A0A370GHL9_9BACI</name>